<evidence type="ECO:0000313" key="2">
    <source>
        <dbReference type="Proteomes" id="UP000321393"/>
    </source>
</evidence>
<comment type="caution">
    <text evidence="1">The sequence shown here is derived from an EMBL/GenBank/DDBJ whole genome shotgun (WGS) entry which is preliminary data.</text>
</comment>
<sequence>MTTRVDSIEHKTAQVGSFEHGSKSSSSVAYLEECVEELDCSQKTMLKLFSDLSDDFRGTIETIKVEMDEMKVQVNLMIQAVGNQTPNQAYSVSCKFKISEPKAFNGNRDVEELEFHL</sequence>
<reference evidence="1 2" key="1">
    <citation type="submission" date="2019-08" db="EMBL/GenBank/DDBJ databases">
        <title>Draft genome sequences of two oriental melons (Cucumis melo L. var makuwa).</title>
        <authorList>
            <person name="Kwon S.-Y."/>
        </authorList>
    </citation>
    <scope>NUCLEOTIDE SEQUENCE [LARGE SCALE GENOMIC DNA]</scope>
    <source>
        <strain evidence="2">cv. SW 3</strain>
        <tissue evidence="1">Leaf</tissue>
    </source>
</reference>
<gene>
    <name evidence="1" type="ORF">E6C27_scaffold17G001270</name>
</gene>
<proteinExistence type="predicted"/>
<dbReference type="OrthoDB" id="997674at2759"/>
<organism evidence="1 2">
    <name type="scientific">Cucumis melo var. makuwa</name>
    <name type="common">Oriental melon</name>
    <dbReference type="NCBI Taxonomy" id="1194695"/>
    <lineage>
        <taxon>Eukaryota</taxon>
        <taxon>Viridiplantae</taxon>
        <taxon>Streptophyta</taxon>
        <taxon>Embryophyta</taxon>
        <taxon>Tracheophyta</taxon>
        <taxon>Spermatophyta</taxon>
        <taxon>Magnoliopsida</taxon>
        <taxon>eudicotyledons</taxon>
        <taxon>Gunneridae</taxon>
        <taxon>Pentapetalae</taxon>
        <taxon>rosids</taxon>
        <taxon>fabids</taxon>
        <taxon>Cucurbitales</taxon>
        <taxon>Cucurbitaceae</taxon>
        <taxon>Benincaseae</taxon>
        <taxon>Cucumis</taxon>
    </lineage>
</organism>
<dbReference type="Proteomes" id="UP000321393">
    <property type="component" value="Unassembled WGS sequence"/>
</dbReference>
<protein>
    <submittedName>
        <fullName evidence="1">Uncharacterized protein</fullName>
    </submittedName>
</protein>
<evidence type="ECO:0000313" key="1">
    <source>
        <dbReference type="EMBL" id="KAA0065446.1"/>
    </source>
</evidence>
<name>A0A5A7VGJ1_CUCMM</name>
<accession>A0A5A7VGJ1</accession>
<dbReference type="AlphaFoldDB" id="A0A5A7VGJ1"/>
<dbReference type="EMBL" id="SSTE01001516">
    <property type="protein sequence ID" value="KAA0065446.1"/>
    <property type="molecule type" value="Genomic_DNA"/>
</dbReference>